<comment type="caution">
    <text evidence="2">The sequence shown here is derived from an EMBL/GenBank/DDBJ whole genome shotgun (WGS) entry which is preliminary data.</text>
</comment>
<feature type="transmembrane region" description="Helical" evidence="1">
    <location>
        <begin position="28"/>
        <end position="49"/>
    </location>
</feature>
<evidence type="ECO:0000313" key="3">
    <source>
        <dbReference type="Proteomes" id="UP000257067"/>
    </source>
</evidence>
<dbReference type="EMBL" id="NXLU01000002">
    <property type="protein sequence ID" value="RDU69516.1"/>
    <property type="molecule type" value="Genomic_DNA"/>
</dbReference>
<feature type="transmembrane region" description="Helical" evidence="1">
    <location>
        <begin position="93"/>
        <end position="110"/>
    </location>
</feature>
<keyword evidence="1" id="KW-1133">Transmembrane helix</keyword>
<dbReference type="NCBIfam" id="NF008528">
    <property type="entry name" value="PRK11463.1-2"/>
    <property type="match status" value="1"/>
</dbReference>
<dbReference type="RefSeq" id="WP_104724531.1">
    <property type="nucleotide sequence ID" value="NZ_FZNE01000003.1"/>
</dbReference>
<gene>
    <name evidence="2" type="ORF">CQA62_02380</name>
</gene>
<dbReference type="AlphaFoldDB" id="A0A3D8IX27"/>
<protein>
    <submittedName>
        <fullName evidence="2">Uncharacterized protein</fullName>
    </submittedName>
</protein>
<name>A0A3D8IX27_9HELI</name>
<keyword evidence="3" id="KW-1185">Reference proteome</keyword>
<dbReference type="InterPro" id="IPR007313">
    <property type="entry name" value="FxsA"/>
</dbReference>
<evidence type="ECO:0000313" key="2">
    <source>
        <dbReference type="EMBL" id="RDU69516.1"/>
    </source>
</evidence>
<keyword evidence="1" id="KW-0812">Transmembrane</keyword>
<dbReference type="GO" id="GO:0016020">
    <property type="term" value="C:membrane"/>
    <property type="evidence" value="ECO:0007669"/>
    <property type="project" value="InterPro"/>
</dbReference>
<dbReference type="Pfam" id="PF04186">
    <property type="entry name" value="FxsA"/>
    <property type="match status" value="1"/>
</dbReference>
<evidence type="ECO:0000256" key="1">
    <source>
        <dbReference type="SAM" id="Phobius"/>
    </source>
</evidence>
<reference evidence="2 3" key="1">
    <citation type="submission" date="2018-04" db="EMBL/GenBank/DDBJ databases">
        <title>Novel Campyloabacter and Helicobacter Species and Strains.</title>
        <authorList>
            <person name="Mannion A.J."/>
            <person name="Shen Z."/>
            <person name="Fox J.G."/>
        </authorList>
    </citation>
    <scope>NUCLEOTIDE SEQUENCE [LARGE SCALE GENOMIC DNA]</scope>
    <source>
        <strain evidence="2 3">ATCC 700242</strain>
    </source>
</reference>
<dbReference type="Proteomes" id="UP000257067">
    <property type="component" value="Unassembled WGS sequence"/>
</dbReference>
<accession>A0A3D8IX27</accession>
<dbReference type="OrthoDB" id="5324937at2"/>
<keyword evidence="1" id="KW-0472">Membrane</keyword>
<organism evidence="2 3">
    <name type="scientific">Helicobacter cholecystus</name>
    <dbReference type="NCBI Taxonomy" id="45498"/>
    <lineage>
        <taxon>Bacteria</taxon>
        <taxon>Pseudomonadati</taxon>
        <taxon>Campylobacterota</taxon>
        <taxon>Epsilonproteobacteria</taxon>
        <taxon>Campylobacterales</taxon>
        <taxon>Helicobacteraceae</taxon>
        <taxon>Helicobacter</taxon>
    </lineage>
</organism>
<feature type="transmembrane region" description="Helical" evidence="1">
    <location>
        <begin position="5"/>
        <end position="22"/>
    </location>
</feature>
<proteinExistence type="predicted"/>
<sequence>MRSGVIFILYFFVELGFFVLFAQNFGFFSLVGEILLSGAIGIFLLMGTLSGGNEEVIDFFRGVKNPQEFIASNLTRTLGAILLILPGLLSDGIGALLCLGLFDGFLVGILSKFFTPKRMNDEEEIIDVEVITEGRSDEKDHNWK</sequence>